<dbReference type="SUPFAM" id="SSF82185">
    <property type="entry name" value="Histone H3 K4-specific methyltransferase SET7/9 N-terminal domain"/>
    <property type="match status" value="2"/>
</dbReference>
<feature type="non-terminal residue" evidence="1">
    <location>
        <position position="1"/>
    </location>
</feature>
<reference evidence="1" key="1">
    <citation type="submission" date="2015-07" db="EMBL/GenBank/DDBJ databases">
        <title>Adaptation to a free-living lifestyle via gene acquisitions in the diplomonad Trepomonas sp. PC1.</title>
        <authorList>
            <person name="Xu F."/>
            <person name="Jerlstrom-Hultqvist J."/>
            <person name="Kolisko M."/>
            <person name="Simpson A.G.B."/>
            <person name="Roger A.J."/>
            <person name="Svard S.G."/>
            <person name="Andersson J.O."/>
        </authorList>
    </citation>
    <scope>NUCLEOTIDE SEQUENCE</scope>
    <source>
        <strain evidence="1">PC1</strain>
    </source>
</reference>
<name>A0A146KGK6_9EUKA</name>
<dbReference type="PANTHER" id="PTHR33706:SF1">
    <property type="entry name" value="TPR REPEAT PROTEIN"/>
    <property type="match status" value="1"/>
</dbReference>
<dbReference type="Gene3D" id="2.20.110.10">
    <property type="entry name" value="Histone H3 K4-specific methyltransferase SET7/9 N-terminal domain"/>
    <property type="match status" value="2"/>
</dbReference>
<proteinExistence type="predicted"/>
<evidence type="ECO:0000313" key="1">
    <source>
        <dbReference type="EMBL" id="JAP95597.1"/>
    </source>
</evidence>
<sequence length="313" mass="35298">RLSTNSKHSFSTKASMQEVSDVPSTSMNSFFSVSSCDDIQPKQNEILKESGRIFQGKREGVFVQHFSNGDVFKGTFVNGAKSGDWEERYYSGNIFSGKYENGKENGIWTMKFANGTIATGLFVDGQQTGTWTFQYANGNVCSGKVESGKKIGEWTMTSGGQEFKANYDLSNNPKWVSELGLIGNFHKGNKHGQWLYQPNSIITHTLYYQNDMRQGPYTEVIGNEIMQCLFKQNEQVSEFKSIGKNGEFYDLDEMSGWKINGVKVGYWLENNGGVMEQGEYIDGMREGIWLNQGSGKVIKKMFKRNVVVQVMEQ</sequence>
<gene>
    <name evidence="1" type="ORF">TPC1_11359</name>
</gene>
<dbReference type="EMBL" id="GDID01001009">
    <property type="protein sequence ID" value="JAP95597.1"/>
    <property type="molecule type" value="Transcribed_RNA"/>
</dbReference>
<dbReference type="PANTHER" id="PTHR33706">
    <property type="entry name" value="MORN VARIANT REPEAT PROTEIN"/>
    <property type="match status" value="1"/>
</dbReference>
<organism evidence="1">
    <name type="scientific">Trepomonas sp. PC1</name>
    <dbReference type="NCBI Taxonomy" id="1076344"/>
    <lineage>
        <taxon>Eukaryota</taxon>
        <taxon>Metamonada</taxon>
        <taxon>Diplomonadida</taxon>
        <taxon>Hexamitidae</taxon>
        <taxon>Hexamitinae</taxon>
        <taxon>Trepomonas</taxon>
    </lineage>
</organism>
<accession>A0A146KGK6</accession>
<evidence type="ECO:0008006" key="2">
    <source>
        <dbReference type="Google" id="ProtNLM"/>
    </source>
</evidence>
<protein>
    <recommendedName>
        <fullName evidence="2">Phosphatidylinositol-4-phosphate 5-kinase</fullName>
    </recommendedName>
</protein>
<dbReference type="AlphaFoldDB" id="A0A146KGK6"/>